<dbReference type="EMBL" id="GEDG01027038">
    <property type="protein sequence ID" value="JAP14112.1"/>
    <property type="molecule type" value="Transcribed_RNA"/>
</dbReference>
<organism evidence="2">
    <name type="scientific">Solanum chacoense</name>
    <name type="common">Chaco potato</name>
    <dbReference type="NCBI Taxonomy" id="4108"/>
    <lineage>
        <taxon>Eukaryota</taxon>
        <taxon>Viridiplantae</taxon>
        <taxon>Streptophyta</taxon>
        <taxon>Embryophyta</taxon>
        <taxon>Tracheophyta</taxon>
        <taxon>Spermatophyta</taxon>
        <taxon>Magnoliopsida</taxon>
        <taxon>eudicotyledons</taxon>
        <taxon>Gunneridae</taxon>
        <taxon>Pentapetalae</taxon>
        <taxon>asterids</taxon>
        <taxon>lamiids</taxon>
        <taxon>Solanales</taxon>
        <taxon>Solanaceae</taxon>
        <taxon>Solanoideae</taxon>
        <taxon>Solaneae</taxon>
        <taxon>Solanum</taxon>
    </lineage>
</organism>
<evidence type="ECO:0000256" key="1">
    <source>
        <dbReference type="SAM" id="Phobius"/>
    </source>
</evidence>
<reference evidence="2" key="1">
    <citation type="submission" date="2015-12" db="EMBL/GenBank/DDBJ databases">
        <title>Gene expression during late stages of embryo sac development: a critical building block for successful pollen-pistil interactions.</title>
        <authorList>
            <person name="Liu Y."/>
            <person name="Joly V."/>
            <person name="Sabar M."/>
            <person name="Matton D.P."/>
        </authorList>
    </citation>
    <scope>NUCLEOTIDE SEQUENCE</scope>
</reference>
<keyword evidence="1" id="KW-0812">Transmembrane</keyword>
<keyword evidence="1" id="KW-0472">Membrane</keyword>
<accession>A0A0V0H309</accession>
<name>A0A0V0H309_SOLCH</name>
<protein>
    <submittedName>
        <fullName evidence="2">Putative ovule protein</fullName>
    </submittedName>
</protein>
<sequence length="63" mass="7653">KEQRERERERCCHRKGMMNIQALKRIVKDFRQPIISSLSKVSYHSIILFTLFASLFLFTFYKI</sequence>
<dbReference type="AlphaFoldDB" id="A0A0V0H309"/>
<evidence type="ECO:0000313" key="2">
    <source>
        <dbReference type="EMBL" id="JAP14112.1"/>
    </source>
</evidence>
<keyword evidence="1" id="KW-1133">Transmembrane helix</keyword>
<feature type="transmembrane region" description="Helical" evidence="1">
    <location>
        <begin position="41"/>
        <end position="61"/>
    </location>
</feature>
<proteinExistence type="predicted"/>
<feature type="non-terminal residue" evidence="2">
    <location>
        <position position="1"/>
    </location>
</feature>